<dbReference type="EMBL" id="LJTC01000013">
    <property type="protein sequence ID" value="KPM81757.1"/>
    <property type="molecule type" value="Genomic_DNA"/>
</dbReference>
<evidence type="ECO:0000259" key="2">
    <source>
        <dbReference type="Pfam" id="PF07238"/>
    </source>
</evidence>
<evidence type="ECO:0000256" key="1">
    <source>
        <dbReference type="PIRNR" id="PIRNR028141"/>
    </source>
</evidence>
<dbReference type="InterPro" id="IPR027021">
    <property type="entry name" value="C-di-GMP_BP_PA4608"/>
</dbReference>
<organism evidence="3 4">
    <name type="scientific">Pseudoalteromonas lipolytica</name>
    <dbReference type="NCBI Taxonomy" id="570156"/>
    <lineage>
        <taxon>Bacteria</taxon>
        <taxon>Pseudomonadati</taxon>
        <taxon>Pseudomonadota</taxon>
        <taxon>Gammaproteobacteria</taxon>
        <taxon>Alteromonadales</taxon>
        <taxon>Pseudoalteromonadaceae</taxon>
        <taxon>Pseudoalteromonas</taxon>
    </lineage>
</organism>
<name>A0A0P7DVS9_9GAMM</name>
<dbReference type="InterPro" id="IPR009875">
    <property type="entry name" value="PilZ_domain"/>
</dbReference>
<keyword evidence="1" id="KW-0547">Nucleotide-binding</keyword>
<dbReference type="Gene3D" id="2.40.10.220">
    <property type="entry name" value="predicted glycosyltransferase like domains"/>
    <property type="match status" value="1"/>
</dbReference>
<gene>
    <name evidence="3" type="ORF">AOG27_17530</name>
</gene>
<sequence length="121" mass="13909">MNERREFSRVLFSCPAVLRIEDNDYHCQLLDLSLQGALITKSDSFLVPIHSKADLIFTLPESTIEIKMQVELCHVEHQHAGLRCEHIDIDSITHLKRLIELNLGDEALLHRELAHLIHAPE</sequence>
<evidence type="ECO:0000313" key="3">
    <source>
        <dbReference type="EMBL" id="KPM81757.1"/>
    </source>
</evidence>
<keyword evidence="1" id="KW-0973">c-di-GMP</keyword>
<reference evidence="3 4" key="1">
    <citation type="submission" date="2015-09" db="EMBL/GenBank/DDBJ databases">
        <title>Draft Genome Sequence of Pseudoalteromonas lipolytica UCD-48B.</title>
        <authorList>
            <person name="Krusor M."/>
            <person name="Coil D.A."/>
            <person name="Lang J.M."/>
            <person name="Eisen J.A."/>
            <person name="Alexiev A."/>
        </authorList>
    </citation>
    <scope>NUCLEOTIDE SEQUENCE [LARGE SCALE GENOMIC DNA]</scope>
    <source>
        <strain evidence="3 4">UCD-48B</strain>
    </source>
</reference>
<dbReference type="PATRIC" id="fig|570156.3.peg.1429"/>
<protein>
    <recommendedName>
        <fullName evidence="1">Cyclic diguanosine monophosphate-binding protein</fullName>
        <shortName evidence="1">c-di-GMP-binding protein</shortName>
    </recommendedName>
    <alternativeName>
        <fullName evidence="1">Pilz domain-containing protein</fullName>
    </alternativeName>
</protein>
<dbReference type="Pfam" id="PF07238">
    <property type="entry name" value="PilZ"/>
    <property type="match status" value="1"/>
</dbReference>
<proteinExistence type="predicted"/>
<comment type="caution">
    <text evidence="3">The sequence shown here is derived from an EMBL/GenBank/DDBJ whole genome shotgun (WGS) entry which is preliminary data.</text>
</comment>
<dbReference type="AlphaFoldDB" id="A0A0P7DVS9"/>
<dbReference type="RefSeq" id="WP_054554294.1">
    <property type="nucleotide sequence ID" value="NZ_LJTC01000013.1"/>
</dbReference>
<dbReference type="PIRSF" id="PIRSF028141">
    <property type="entry name" value="C-di-GMP_BP_PA4608"/>
    <property type="match status" value="1"/>
</dbReference>
<dbReference type="SUPFAM" id="SSF141371">
    <property type="entry name" value="PilZ domain-like"/>
    <property type="match status" value="1"/>
</dbReference>
<dbReference type="OrthoDB" id="5298508at2"/>
<dbReference type="STRING" id="570156.AOG27_17530"/>
<comment type="subunit">
    <text evidence="1">Monomer in both c-di-GMP-bound and free forms.</text>
</comment>
<comment type="function">
    <text evidence="1">Binds the second messenger bis-(3'-5') cyclic dimeric guanosine monophosphate (c-di-GMP). Can bind two c-di-GMP molecules per monomer. May play a role in bacterial second-messenger regulated processes. Binding to c-di-GMP induces a conformational change of the C- and N-termini resulting in the exposure of a highly negative surface on one side of the protein to a possible effector protein.</text>
</comment>
<accession>A0A0P7DVS9</accession>
<dbReference type="GO" id="GO:0035438">
    <property type="term" value="F:cyclic-di-GMP binding"/>
    <property type="evidence" value="ECO:0007669"/>
    <property type="project" value="InterPro"/>
</dbReference>
<dbReference type="Proteomes" id="UP000050378">
    <property type="component" value="Unassembled WGS sequence"/>
</dbReference>
<feature type="domain" description="PilZ" evidence="2">
    <location>
        <begin position="3"/>
        <end position="100"/>
    </location>
</feature>
<evidence type="ECO:0000313" key="4">
    <source>
        <dbReference type="Proteomes" id="UP000050378"/>
    </source>
</evidence>